<dbReference type="PANTHER" id="PTHR31010">
    <property type="entry name" value="RAN-SPECIFIC GTPASE-ACTIVATING PROTEIN 30-RELATED"/>
    <property type="match status" value="1"/>
</dbReference>
<dbReference type="AlphaFoldDB" id="A0A507BTE7"/>
<dbReference type="PANTHER" id="PTHR31010:SF2">
    <property type="entry name" value="RAN-SPECIFIC GTPASE-ACTIVATING PROTEIN 30"/>
    <property type="match status" value="1"/>
</dbReference>
<evidence type="ECO:0000313" key="1">
    <source>
        <dbReference type="EMBL" id="TPX30369.1"/>
    </source>
</evidence>
<name>A0A507BTE7_9FUNG</name>
<dbReference type="GeneID" id="42007274"/>
<dbReference type="GO" id="GO:0030695">
    <property type="term" value="F:GTPase regulator activity"/>
    <property type="evidence" value="ECO:0007669"/>
    <property type="project" value="TreeGrafter"/>
</dbReference>
<dbReference type="Proteomes" id="UP000319731">
    <property type="component" value="Unassembled WGS sequence"/>
</dbReference>
<organism evidence="1 2">
    <name type="scientific">Synchytrium microbalum</name>
    <dbReference type="NCBI Taxonomy" id="1806994"/>
    <lineage>
        <taxon>Eukaryota</taxon>
        <taxon>Fungi</taxon>
        <taxon>Fungi incertae sedis</taxon>
        <taxon>Chytridiomycota</taxon>
        <taxon>Chytridiomycota incertae sedis</taxon>
        <taxon>Chytridiomycetes</taxon>
        <taxon>Synchytriales</taxon>
        <taxon>Synchytriaceae</taxon>
        <taxon>Synchytrium</taxon>
    </lineage>
</organism>
<keyword evidence="2" id="KW-1185">Reference proteome</keyword>
<dbReference type="InterPro" id="IPR008812">
    <property type="entry name" value="Ran_GTP-bd-rel"/>
</dbReference>
<reference evidence="1 2" key="1">
    <citation type="journal article" date="2019" name="Sci. Rep.">
        <title>Comparative genomics of chytrid fungi reveal insights into the obligate biotrophic and pathogenic lifestyle of Synchytrium endobioticum.</title>
        <authorList>
            <person name="van de Vossenberg B.T.L.H."/>
            <person name="Warris S."/>
            <person name="Nguyen H.D.T."/>
            <person name="van Gent-Pelzer M.P.E."/>
            <person name="Joly D.L."/>
            <person name="van de Geest H.C."/>
            <person name="Bonants P.J.M."/>
            <person name="Smith D.S."/>
            <person name="Levesque C.A."/>
            <person name="van der Lee T.A.J."/>
        </authorList>
    </citation>
    <scope>NUCLEOTIDE SEQUENCE [LARGE SCALE GENOMIC DNA]</scope>
    <source>
        <strain evidence="1 2">JEL517</strain>
    </source>
</reference>
<protein>
    <submittedName>
        <fullName evidence="1">Uncharacterized protein</fullName>
    </submittedName>
</protein>
<dbReference type="Pfam" id="PF05508">
    <property type="entry name" value="Ran-binding"/>
    <property type="match status" value="1"/>
</dbReference>
<dbReference type="OrthoDB" id="512915at2759"/>
<evidence type="ECO:0000313" key="2">
    <source>
        <dbReference type="Proteomes" id="UP000319731"/>
    </source>
</evidence>
<comment type="caution">
    <text evidence="1">The sequence shown here is derived from an EMBL/GenBank/DDBJ whole genome shotgun (WGS) entry which is preliminary data.</text>
</comment>
<dbReference type="GO" id="GO:0005737">
    <property type="term" value="C:cytoplasm"/>
    <property type="evidence" value="ECO:0007669"/>
    <property type="project" value="TreeGrafter"/>
</dbReference>
<dbReference type="GO" id="GO:0005634">
    <property type="term" value="C:nucleus"/>
    <property type="evidence" value="ECO:0007669"/>
    <property type="project" value="TreeGrafter"/>
</dbReference>
<accession>A0A507BTE7</accession>
<dbReference type="EMBL" id="QEAO01000073">
    <property type="protein sequence ID" value="TPX30369.1"/>
    <property type="molecule type" value="Genomic_DNA"/>
</dbReference>
<proteinExistence type="predicted"/>
<sequence length="379" mass="41509">MLTKDKEIITTENATPTVDVSKLKRYQHQLEMKLQIVTPAIEVAELMAVKGNAILEPLVAQSKEIITTLEKMDLEGMDQITACSFFESIIEDLNDLVNMLNLAFAVIHTTSTRATIAISPSTLIRAGQTISKAQAVDTSSLVSIFLASKMVYYSLLEGSVRKSGYNWTWKEEFALSDVELVHAESNQFPYELRLRESFDDGRYHEGSERSKSIPLNNVESLFFAPSGQLLNIEAMSSPVLVVKLAGEDGRLQKVLGTPSPKAPIEWIAIGLADESVTAESDSEDSIKDDDENEVVATNKTMGHIDCVLRLALAETREGKPVSELSDEILNLYLCGENSATTPAAPLHYSKPKTPTLALTTASSPAVRSMADRMASLKPK</sequence>
<gene>
    <name evidence="1" type="ORF">SmJEL517_g06051</name>
</gene>
<dbReference type="RefSeq" id="XP_031022044.1">
    <property type="nucleotide sequence ID" value="XM_031171977.1"/>
</dbReference>